<gene>
    <name evidence="4" type="ORF">AUF17_18385</name>
    <name evidence="3" type="ORF">EK398_17600</name>
    <name evidence="1" type="ORF">P7D43_08890</name>
    <name evidence="2" type="ORF">P7D79_09670</name>
</gene>
<evidence type="ECO:0000313" key="6">
    <source>
        <dbReference type="Proteomes" id="UP000316316"/>
    </source>
</evidence>
<dbReference type="Proteomes" id="UP001264335">
    <property type="component" value="Unassembled WGS sequence"/>
</dbReference>
<dbReference type="Proteomes" id="UP000288388">
    <property type="component" value="Unassembled WGS sequence"/>
</dbReference>
<reference evidence="1 7" key="3">
    <citation type="submission" date="2023-03" db="EMBL/GenBank/DDBJ databases">
        <authorList>
            <person name="Shen W."/>
            <person name="Cai J."/>
        </authorList>
    </citation>
    <scope>NUCLEOTIDE SEQUENCE</scope>
    <source>
        <strain evidence="1">P33-2</strain>
        <strain evidence="2 7">Y2</strain>
    </source>
</reference>
<comment type="caution">
    <text evidence="3">The sequence shown here is derived from an EMBL/GenBank/DDBJ whole genome shotgun (WGS) entry which is preliminary data.</text>
</comment>
<protein>
    <submittedName>
        <fullName evidence="3">Uncharacterized protein</fullName>
    </submittedName>
</protein>
<dbReference type="RefSeq" id="WP_016178871.1">
    <property type="nucleotide sequence ID" value="NZ_CAAKOC010000055.1"/>
</dbReference>
<evidence type="ECO:0000313" key="3">
    <source>
        <dbReference type="EMBL" id="RVU92345.1"/>
    </source>
</evidence>
<dbReference type="GeneID" id="69570350"/>
<name>A0A2N8PTB2_ENTAV</name>
<evidence type="ECO:0000313" key="5">
    <source>
        <dbReference type="Proteomes" id="UP000288388"/>
    </source>
</evidence>
<dbReference type="EMBL" id="PDXQ01000002">
    <property type="protein sequence ID" value="TRZ28679.1"/>
    <property type="molecule type" value="Genomic_DNA"/>
</dbReference>
<evidence type="ECO:0000313" key="2">
    <source>
        <dbReference type="EMBL" id="MDT2514499.1"/>
    </source>
</evidence>
<accession>A0A2N8PTB2</accession>
<dbReference type="EMBL" id="RYZS01000002">
    <property type="protein sequence ID" value="RVU92345.1"/>
    <property type="molecule type" value="Genomic_DNA"/>
</dbReference>
<dbReference type="EMBL" id="JARPWH010000024">
    <property type="protein sequence ID" value="MDT2402487.1"/>
    <property type="molecule type" value="Genomic_DNA"/>
</dbReference>
<dbReference type="Proteomes" id="UP000316316">
    <property type="component" value="Unassembled WGS sequence"/>
</dbReference>
<dbReference type="EMBL" id="JARPWY010000022">
    <property type="protein sequence ID" value="MDT2514499.1"/>
    <property type="molecule type" value="Genomic_DNA"/>
</dbReference>
<reference evidence="3 5" key="2">
    <citation type="submission" date="2018-12" db="EMBL/GenBank/DDBJ databases">
        <title>A novel vanA-carrying plasmid in a clinical isolate of Enterococcus avium.</title>
        <authorList>
            <person name="Bernasconi O.J."/>
            <person name="Luzzaro F."/>
            <person name="Endimiani A."/>
        </authorList>
    </citation>
    <scope>NUCLEOTIDE SEQUENCE [LARGE SCALE GENOMIC DNA]</scope>
    <source>
        <strain evidence="3 5">LC0559/18</strain>
    </source>
</reference>
<reference evidence="4 6" key="1">
    <citation type="submission" date="2017-10" db="EMBL/GenBank/DDBJ databases">
        <title>FDA dAtabase for Regulatory Grade micrObial Sequences (FDA-ARGOS): Supporting development and validation of Infectious Disease Dx tests.</title>
        <authorList>
            <person name="Campos J."/>
            <person name="Goldberg B."/>
            <person name="Tallon L.J."/>
            <person name="Sadzewicz L."/>
            <person name="Sengamalay N."/>
            <person name="Ott S."/>
            <person name="Godinez A."/>
            <person name="Nagaraj S."/>
            <person name="Vyas G."/>
            <person name="Aluvathingal J."/>
            <person name="Nadendla S."/>
            <person name="Geyer C."/>
            <person name="Nandy P."/>
            <person name="Hobson J."/>
            <person name="Sichtig H."/>
        </authorList>
    </citation>
    <scope>NUCLEOTIDE SEQUENCE [LARGE SCALE GENOMIC DNA]</scope>
    <source>
        <strain evidence="4 6">FDAARGOS_185</strain>
    </source>
</reference>
<dbReference type="Proteomes" id="UP001260773">
    <property type="component" value="Unassembled WGS sequence"/>
</dbReference>
<proteinExistence type="predicted"/>
<evidence type="ECO:0000313" key="7">
    <source>
        <dbReference type="Proteomes" id="UP001264335"/>
    </source>
</evidence>
<dbReference type="AlphaFoldDB" id="A0A2N8PTB2"/>
<sequence>MYKASLKNILTRKEERTIDLTLLPNVGDTLQLRQPDKFLLVHGITHIIENESIAFEIFVEPIDRTYWMNEI</sequence>
<organism evidence="3 5">
    <name type="scientific">Enterococcus avium</name>
    <name type="common">Streptococcus avium</name>
    <dbReference type="NCBI Taxonomy" id="33945"/>
    <lineage>
        <taxon>Bacteria</taxon>
        <taxon>Bacillati</taxon>
        <taxon>Bacillota</taxon>
        <taxon>Bacilli</taxon>
        <taxon>Lactobacillales</taxon>
        <taxon>Enterococcaceae</taxon>
        <taxon>Enterococcus</taxon>
    </lineage>
</organism>
<evidence type="ECO:0000313" key="4">
    <source>
        <dbReference type="EMBL" id="TRZ28679.1"/>
    </source>
</evidence>
<evidence type="ECO:0000313" key="1">
    <source>
        <dbReference type="EMBL" id="MDT2402487.1"/>
    </source>
</evidence>